<evidence type="ECO:0000313" key="2">
    <source>
        <dbReference type="Proteomes" id="UP000594034"/>
    </source>
</evidence>
<name>A0A5J6WZR2_9GAMM</name>
<gene>
    <name evidence="1" type="ORF">FE240_09010</name>
</gene>
<dbReference type="Proteomes" id="UP000594034">
    <property type="component" value="Chromosome"/>
</dbReference>
<proteinExistence type="predicted"/>
<keyword evidence="2" id="KW-1185">Reference proteome</keyword>
<evidence type="ECO:0000313" key="1">
    <source>
        <dbReference type="EMBL" id="QFI54815.1"/>
    </source>
</evidence>
<dbReference type="AlphaFoldDB" id="A0A5J6WZR2"/>
<protein>
    <submittedName>
        <fullName evidence="1">Uncharacterized protein</fullName>
    </submittedName>
</protein>
<organism evidence="1 2">
    <name type="scientific">Aeromonas simiae</name>
    <dbReference type="NCBI Taxonomy" id="218936"/>
    <lineage>
        <taxon>Bacteria</taxon>
        <taxon>Pseudomonadati</taxon>
        <taxon>Pseudomonadota</taxon>
        <taxon>Gammaproteobacteria</taxon>
        <taxon>Aeromonadales</taxon>
        <taxon>Aeromonadaceae</taxon>
        <taxon>Aeromonas</taxon>
    </lineage>
</organism>
<dbReference type="RefSeq" id="WP_193004262.1">
    <property type="nucleotide sequence ID" value="NZ_CP040449.1"/>
</dbReference>
<accession>A0A5J6WZR2</accession>
<sequence length="131" mass="14755">MSIGYGRQSKGPGRSVTDVWSGMSRKTLAAKNLEVLGMGWTQEQSINFECAREVINDLMAIYTTKIYAEKGKAIPDSELINSLLAERSRLHQERSALDADDDVAVAAVRTKYNPIVRSLREEHREEWSKLV</sequence>
<reference evidence="1 2" key="1">
    <citation type="submission" date="2019-05" db="EMBL/GenBank/DDBJ databases">
        <title>OXA-830, a novel chromosomally encoded expanded-spectrum class D beta-lactamase in Aeromonas simiae.</title>
        <authorList>
            <person name="Zhou W."/>
            <person name="Chen Q."/>
        </authorList>
    </citation>
    <scope>NUCLEOTIDE SEQUENCE [LARGE SCALE GENOMIC DNA]</scope>
    <source>
        <strain evidence="1 2">A6</strain>
    </source>
</reference>
<dbReference type="KEGG" id="asim:FE240_09010"/>
<dbReference type="EMBL" id="CP040449">
    <property type="protein sequence ID" value="QFI54815.1"/>
    <property type="molecule type" value="Genomic_DNA"/>
</dbReference>